<dbReference type="OrthoDB" id="6209880at2759"/>
<dbReference type="Gene3D" id="2.60.220.30">
    <property type="match status" value="1"/>
</dbReference>
<keyword evidence="2" id="KW-1185">Reference proteome</keyword>
<dbReference type="InterPro" id="IPR011029">
    <property type="entry name" value="DEATH-like_dom_sf"/>
</dbReference>
<sequence>MNKKTDEDKYNEMMSTYMVADVIESVDVEESTNSDDVKLVNKTFDDENEVIIEGRFPKDFKCESLPWQPEDKIAMIGNDMFPVGFKFVTDVFYINETKTGRPIDVNTIPAENVFIKTPLFNKDARDEMYFQYRGAMRYANVWTLVEPLSKGGYMVFDVDEVESFCVISFVPEQKCKISPDGGQFVSTSDNRVQVNFPPHAVNKTDEIVFKVHPVDVNCITEIPREDDSVVPISAITPSLSANHITFERLVEIKLPVKCIPGAHVDEDNYKYTVFRWEKDGSLQLTGIDPLITNGILSFETNSFSGFVGAAGSKSSSETSIKYAVEEAMGFRKWCKILFFVGKKQNNRMKLILQCVVIQKVPAMCDLRKKFGFHFVADCMSSNLFLPPDTTVIDVDIKGRFSLPKASAIRHHKVRFIPSGGDIFTEIQVELKANLSGELYGILVLRHGKDILQQIFYDPDSNKPTLPHKLITNEMIGIRREIQEKNRSAVKTERKINNFFTEKGILALTKQMTPEVLFEVCIYMNMKKAQFEGIRKQYQTSAEGNLTILQTAIDNQPNDKKLECLIRALESAGQKSLAEKIDTLWSTQKDLDTIAIAD</sequence>
<dbReference type="Proteomes" id="UP000596742">
    <property type="component" value="Unassembled WGS sequence"/>
</dbReference>
<gene>
    <name evidence="1" type="ORF">MGAL_10B020975</name>
</gene>
<dbReference type="EMBL" id="UYJE01004395">
    <property type="protein sequence ID" value="VDI27696.1"/>
    <property type="molecule type" value="Genomic_DNA"/>
</dbReference>
<evidence type="ECO:0000313" key="2">
    <source>
        <dbReference type="Proteomes" id="UP000596742"/>
    </source>
</evidence>
<dbReference type="CDD" id="cd01670">
    <property type="entry name" value="Death"/>
    <property type="match status" value="1"/>
</dbReference>
<comment type="caution">
    <text evidence="1">The sequence shown here is derived from an EMBL/GenBank/DDBJ whole genome shotgun (WGS) entry which is preliminary data.</text>
</comment>
<protein>
    <recommendedName>
        <fullName evidence="3">Death domain-containing protein</fullName>
    </recommendedName>
</protein>
<evidence type="ECO:0008006" key="3">
    <source>
        <dbReference type="Google" id="ProtNLM"/>
    </source>
</evidence>
<reference evidence="1" key="1">
    <citation type="submission" date="2018-11" db="EMBL/GenBank/DDBJ databases">
        <authorList>
            <person name="Alioto T."/>
            <person name="Alioto T."/>
        </authorList>
    </citation>
    <scope>NUCLEOTIDE SEQUENCE</scope>
</reference>
<evidence type="ECO:0000313" key="1">
    <source>
        <dbReference type="EMBL" id="VDI27696.1"/>
    </source>
</evidence>
<accession>A0A8B6E1U9</accession>
<name>A0A8B6E1U9_MYTGA</name>
<dbReference type="Gene3D" id="1.10.533.10">
    <property type="entry name" value="Death Domain, Fas"/>
    <property type="match status" value="1"/>
</dbReference>
<proteinExistence type="predicted"/>
<dbReference type="AlphaFoldDB" id="A0A8B6E1U9"/>
<organism evidence="1 2">
    <name type="scientific">Mytilus galloprovincialis</name>
    <name type="common">Mediterranean mussel</name>
    <dbReference type="NCBI Taxonomy" id="29158"/>
    <lineage>
        <taxon>Eukaryota</taxon>
        <taxon>Metazoa</taxon>
        <taxon>Spiralia</taxon>
        <taxon>Lophotrochozoa</taxon>
        <taxon>Mollusca</taxon>
        <taxon>Bivalvia</taxon>
        <taxon>Autobranchia</taxon>
        <taxon>Pteriomorphia</taxon>
        <taxon>Mytilida</taxon>
        <taxon>Mytiloidea</taxon>
        <taxon>Mytilidae</taxon>
        <taxon>Mytilinae</taxon>
        <taxon>Mytilus</taxon>
    </lineage>
</organism>